<dbReference type="InterPro" id="IPR001173">
    <property type="entry name" value="Glyco_trans_2-like"/>
</dbReference>
<feature type="transmembrane region" description="Helical" evidence="1">
    <location>
        <begin position="224"/>
        <end position="242"/>
    </location>
</feature>
<dbReference type="AlphaFoldDB" id="A0A2M7U1I4"/>
<keyword evidence="1" id="KW-0472">Membrane</keyword>
<dbReference type="PANTHER" id="PTHR43630">
    <property type="entry name" value="POLY-BETA-1,6-N-ACETYL-D-GLUCOSAMINE SYNTHASE"/>
    <property type="match status" value="1"/>
</dbReference>
<evidence type="ECO:0000256" key="1">
    <source>
        <dbReference type="SAM" id="Phobius"/>
    </source>
</evidence>
<name>A0A2M7U1I4_9BACT</name>
<dbReference type="SUPFAM" id="SSF53448">
    <property type="entry name" value="Nucleotide-diphospho-sugar transferases"/>
    <property type="match status" value="1"/>
</dbReference>
<accession>A0A2M7U1I4</accession>
<feature type="domain" description="Glycosyltransferase 2-like" evidence="2">
    <location>
        <begin position="3"/>
        <end position="115"/>
    </location>
</feature>
<sequence length="247" mass="28872">MISTVILTKNEEKSLAKCIESVSFSQEIIIIDNGSQDKTISIAQKYATRIIEMSEKFNFSELRNRGLMEAKNNWVLFIDADERVSDELKSEILTISKNRKYAGYYIKRRDHWWGRTLRFGEVRHAYSLGFIRIIQKEAGIWSGVVHEVFQTNKEVGLLRGYIEHYPHPTLKEFISDINDYSSRRASELYNQDISISIVEVLCVPPLKFLYTFFIQWGFVDGPPGFVYSFLMSFHSFLVRSKLYMMKS</sequence>
<dbReference type="Pfam" id="PF00535">
    <property type="entry name" value="Glycos_transf_2"/>
    <property type="match status" value="1"/>
</dbReference>
<organism evidence="3 4">
    <name type="scientific">Candidatus Roizmanbacteria bacterium CG_4_10_14_0_2_um_filter_39_13</name>
    <dbReference type="NCBI Taxonomy" id="1974825"/>
    <lineage>
        <taxon>Bacteria</taxon>
        <taxon>Candidatus Roizmaniibacteriota</taxon>
    </lineage>
</organism>
<reference evidence="4" key="1">
    <citation type="submission" date="2017-09" db="EMBL/GenBank/DDBJ databases">
        <title>Depth-based differentiation of microbial function through sediment-hosted aquifers and enrichment of novel symbionts in the deep terrestrial subsurface.</title>
        <authorList>
            <person name="Probst A.J."/>
            <person name="Ladd B."/>
            <person name="Jarett J.K."/>
            <person name="Geller-Mcgrath D.E."/>
            <person name="Sieber C.M.K."/>
            <person name="Emerson J.B."/>
            <person name="Anantharaman K."/>
            <person name="Thomas B.C."/>
            <person name="Malmstrom R."/>
            <person name="Stieglmeier M."/>
            <person name="Klingl A."/>
            <person name="Woyke T."/>
            <person name="Ryan C.M."/>
            <person name="Banfield J.F."/>
        </authorList>
    </citation>
    <scope>NUCLEOTIDE SEQUENCE [LARGE SCALE GENOMIC DNA]</scope>
</reference>
<dbReference type="Gene3D" id="3.90.550.10">
    <property type="entry name" value="Spore Coat Polysaccharide Biosynthesis Protein SpsA, Chain A"/>
    <property type="match status" value="1"/>
</dbReference>
<protein>
    <recommendedName>
        <fullName evidence="2">Glycosyltransferase 2-like domain-containing protein</fullName>
    </recommendedName>
</protein>
<keyword evidence="1" id="KW-1133">Transmembrane helix</keyword>
<dbReference type="CDD" id="cd02511">
    <property type="entry name" value="Beta4Glucosyltransferase"/>
    <property type="match status" value="1"/>
</dbReference>
<evidence type="ECO:0000259" key="2">
    <source>
        <dbReference type="Pfam" id="PF00535"/>
    </source>
</evidence>
<evidence type="ECO:0000313" key="4">
    <source>
        <dbReference type="Proteomes" id="UP000228503"/>
    </source>
</evidence>
<comment type="caution">
    <text evidence="3">The sequence shown here is derived from an EMBL/GenBank/DDBJ whole genome shotgun (WGS) entry which is preliminary data.</text>
</comment>
<proteinExistence type="predicted"/>
<gene>
    <name evidence="3" type="ORF">COY16_00570</name>
</gene>
<evidence type="ECO:0000313" key="3">
    <source>
        <dbReference type="EMBL" id="PIZ63928.1"/>
    </source>
</evidence>
<dbReference type="Proteomes" id="UP000228503">
    <property type="component" value="Unassembled WGS sequence"/>
</dbReference>
<dbReference type="PANTHER" id="PTHR43630:SF2">
    <property type="entry name" value="GLYCOSYLTRANSFERASE"/>
    <property type="match status" value="1"/>
</dbReference>
<dbReference type="InterPro" id="IPR029044">
    <property type="entry name" value="Nucleotide-diphossugar_trans"/>
</dbReference>
<keyword evidence="1" id="KW-0812">Transmembrane</keyword>
<dbReference type="EMBL" id="PFOB01000008">
    <property type="protein sequence ID" value="PIZ63928.1"/>
    <property type="molecule type" value="Genomic_DNA"/>
</dbReference>